<protein>
    <submittedName>
        <fullName evidence="5">Acyl--CoA ligase</fullName>
    </submittedName>
</protein>
<organism evidence="5 6">
    <name type="scientific">Phanerochaete sordida</name>
    <dbReference type="NCBI Taxonomy" id="48140"/>
    <lineage>
        <taxon>Eukaryota</taxon>
        <taxon>Fungi</taxon>
        <taxon>Dikarya</taxon>
        <taxon>Basidiomycota</taxon>
        <taxon>Agaricomycotina</taxon>
        <taxon>Agaricomycetes</taxon>
        <taxon>Polyporales</taxon>
        <taxon>Phanerochaetaceae</taxon>
        <taxon>Phanerochaete</taxon>
    </lineage>
</organism>
<dbReference type="InterPro" id="IPR025110">
    <property type="entry name" value="AMP-bd_C"/>
</dbReference>
<feature type="domain" description="AMP-dependent synthetase/ligase" evidence="3">
    <location>
        <begin position="52"/>
        <end position="412"/>
    </location>
</feature>
<comment type="caution">
    <text evidence="5">The sequence shown here is derived from an EMBL/GenBank/DDBJ whole genome shotgun (WGS) entry which is preliminary data.</text>
</comment>
<evidence type="ECO:0000259" key="3">
    <source>
        <dbReference type="Pfam" id="PF00501"/>
    </source>
</evidence>
<evidence type="ECO:0000313" key="6">
    <source>
        <dbReference type="Proteomes" id="UP000703269"/>
    </source>
</evidence>
<dbReference type="Proteomes" id="UP000703269">
    <property type="component" value="Unassembled WGS sequence"/>
</dbReference>
<dbReference type="PANTHER" id="PTHR43201:SF5">
    <property type="entry name" value="MEDIUM-CHAIN ACYL-COA LIGASE ACSF2, MITOCHONDRIAL"/>
    <property type="match status" value="1"/>
</dbReference>
<evidence type="ECO:0000313" key="5">
    <source>
        <dbReference type="EMBL" id="GJE84159.1"/>
    </source>
</evidence>
<dbReference type="InterPro" id="IPR042099">
    <property type="entry name" value="ANL_N_sf"/>
</dbReference>
<dbReference type="AlphaFoldDB" id="A0A9P3L755"/>
<dbReference type="InterPro" id="IPR000873">
    <property type="entry name" value="AMP-dep_synth/lig_dom"/>
</dbReference>
<keyword evidence="2 5" id="KW-0436">Ligase</keyword>
<dbReference type="Gene3D" id="3.30.300.30">
    <property type="match status" value="1"/>
</dbReference>
<proteinExistence type="inferred from homology"/>
<dbReference type="Gene3D" id="3.40.50.12780">
    <property type="entry name" value="N-terminal domain of ligase-like"/>
    <property type="match status" value="1"/>
</dbReference>
<dbReference type="PANTHER" id="PTHR43201">
    <property type="entry name" value="ACYL-COA SYNTHETASE"/>
    <property type="match status" value="1"/>
</dbReference>
<evidence type="ECO:0000256" key="2">
    <source>
        <dbReference type="ARBA" id="ARBA00022598"/>
    </source>
</evidence>
<dbReference type="EMBL" id="BPQB01000001">
    <property type="protein sequence ID" value="GJE84159.1"/>
    <property type="molecule type" value="Genomic_DNA"/>
</dbReference>
<sequence>MGWEPKRTLAECDDILCAPGMPHEMETRLVDGRVQRVYKNLWPTLRSFWLWAACEYSDKTYIVFGDERVTYHDIFHRSLRAAGMFRGRYGICKGDRVGICARNLPDYLVAFWACHILGAVSVLVNAWLPAEPLVHCVSHTGCKLLLLDSERADRIVPAVSSSKWESMELWESVMRASASSGDDLLVAGPDILPEDNALVIFTSGTTGLPKGVLSTQRQFLTNLRNATAAAARAALRRGDDVPAPPPGPQRGLLVSVPFFHVTGLTSLSMLATSAGMKIVLVRKWDPAEAARLIRAENVRIAGGVPSMVADLVDRAGLQLDTLLFGGAAAPQVLPARAKVVFPHTVLSQAYGMTETNSIAVGIAGEDYVARPTSVGLPCPVNDALVMRNDAAVRPGEIGEIWLRGPDIMKGYWGDEVATAKTITADGWIRTGDLGCADEEGFLYVHDRIKDMIIRGGENIASVMVEDALYHDERIAEVAAVGVPDEKLGELVAVIVSTKPAFHGLVREAELFALAREKLPYFAVPVMILIQDTPFELTPSAKIIKAPLRKLAAQEWERRKAEARAAARL</sequence>
<accession>A0A9P3L755</accession>
<dbReference type="InterPro" id="IPR020845">
    <property type="entry name" value="AMP-binding_CS"/>
</dbReference>
<dbReference type="GO" id="GO:0031956">
    <property type="term" value="F:medium-chain fatty acid-CoA ligase activity"/>
    <property type="evidence" value="ECO:0007669"/>
    <property type="project" value="TreeGrafter"/>
</dbReference>
<keyword evidence="6" id="KW-1185">Reference proteome</keyword>
<comment type="similarity">
    <text evidence="1">Belongs to the ATP-dependent AMP-binding enzyme family.</text>
</comment>
<dbReference type="SUPFAM" id="SSF56801">
    <property type="entry name" value="Acetyl-CoA synthetase-like"/>
    <property type="match status" value="1"/>
</dbReference>
<gene>
    <name evidence="5" type="ORF">PsYK624_002350</name>
</gene>
<feature type="domain" description="AMP-binding enzyme C-terminal" evidence="4">
    <location>
        <begin position="464"/>
        <end position="541"/>
    </location>
</feature>
<evidence type="ECO:0000259" key="4">
    <source>
        <dbReference type="Pfam" id="PF13193"/>
    </source>
</evidence>
<dbReference type="GO" id="GO:0006631">
    <property type="term" value="P:fatty acid metabolic process"/>
    <property type="evidence" value="ECO:0007669"/>
    <property type="project" value="TreeGrafter"/>
</dbReference>
<dbReference type="Pfam" id="PF00501">
    <property type="entry name" value="AMP-binding"/>
    <property type="match status" value="1"/>
</dbReference>
<dbReference type="PROSITE" id="PS00455">
    <property type="entry name" value="AMP_BINDING"/>
    <property type="match status" value="1"/>
</dbReference>
<name>A0A9P3L755_9APHY</name>
<dbReference type="OrthoDB" id="10253115at2759"/>
<evidence type="ECO:0000256" key="1">
    <source>
        <dbReference type="ARBA" id="ARBA00006432"/>
    </source>
</evidence>
<dbReference type="Pfam" id="PF13193">
    <property type="entry name" value="AMP-binding_C"/>
    <property type="match status" value="1"/>
</dbReference>
<reference evidence="5 6" key="1">
    <citation type="submission" date="2021-08" db="EMBL/GenBank/DDBJ databases">
        <title>Draft Genome Sequence of Phanerochaete sordida strain YK-624.</title>
        <authorList>
            <person name="Mori T."/>
            <person name="Dohra H."/>
            <person name="Suzuki T."/>
            <person name="Kawagishi H."/>
            <person name="Hirai H."/>
        </authorList>
    </citation>
    <scope>NUCLEOTIDE SEQUENCE [LARGE SCALE GENOMIC DNA]</scope>
    <source>
        <strain evidence="5 6">YK-624</strain>
    </source>
</reference>
<dbReference type="InterPro" id="IPR045851">
    <property type="entry name" value="AMP-bd_C_sf"/>
</dbReference>